<dbReference type="Pfam" id="PF00085">
    <property type="entry name" value="Thioredoxin"/>
    <property type="match status" value="1"/>
</dbReference>
<proteinExistence type="predicted"/>
<reference evidence="3 7" key="3">
    <citation type="submission" date="2020-01" db="EMBL/GenBank/DDBJ databases">
        <title>Genome sequence of a 1,3-propanediol producer, Clostridium butyricum S3.</title>
        <authorList>
            <person name="Zhou J."/>
        </authorList>
    </citation>
    <scope>NUCLEOTIDE SEQUENCE [LARGE SCALE GENOMIC DNA]</scope>
    <source>
        <strain evidence="3 7">S3</strain>
    </source>
</reference>
<comment type="caution">
    <text evidence="4">The sequence shown here is derived from an EMBL/GenBank/DDBJ whole genome shotgun (WGS) entry which is preliminary data.</text>
</comment>
<evidence type="ECO:0000313" key="6">
    <source>
        <dbReference type="Proteomes" id="UP000321089"/>
    </source>
</evidence>
<dbReference type="CDD" id="cd02947">
    <property type="entry name" value="TRX_family"/>
    <property type="match status" value="1"/>
</dbReference>
<name>A0A2S7FCQ7_CLOBU</name>
<protein>
    <submittedName>
        <fullName evidence="4">Thioredoxin</fullName>
    </submittedName>
</protein>
<feature type="domain" description="Thioredoxin" evidence="1">
    <location>
        <begin position="6"/>
        <end position="98"/>
    </location>
</feature>
<dbReference type="SUPFAM" id="SSF52833">
    <property type="entry name" value="Thioredoxin-like"/>
    <property type="match status" value="1"/>
</dbReference>
<dbReference type="Gene3D" id="3.40.30.10">
    <property type="entry name" value="Glutaredoxin"/>
    <property type="match status" value="1"/>
</dbReference>
<gene>
    <name evidence="4" type="ORF">AWN73_01545</name>
    <name evidence="2" type="ORF">CBU02nite_29340</name>
    <name evidence="3" type="ORF">GND98_003520</name>
</gene>
<dbReference type="EMBL" id="BKBC01000048">
    <property type="protein sequence ID" value="GEQ22428.1"/>
    <property type="molecule type" value="Genomic_DNA"/>
</dbReference>
<organism evidence="4 5">
    <name type="scientific">Clostridium butyricum</name>
    <dbReference type="NCBI Taxonomy" id="1492"/>
    <lineage>
        <taxon>Bacteria</taxon>
        <taxon>Bacillati</taxon>
        <taxon>Bacillota</taxon>
        <taxon>Clostridia</taxon>
        <taxon>Eubacteriales</taxon>
        <taxon>Clostridiaceae</taxon>
        <taxon>Clostridium</taxon>
    </lineage>
</organism>
<dbReference type="InterPro" id="IPR036249">
    <property type="entry name" value="Thioredoxin-like_sf"/>
</dbReference>
<accession>A0A2S7FCQ7</accession>
<reference evidence="4 5" key="1">
    <citation type="submission" date="2016-01" db="EMBL/GenBank/DDBJ databases">
        <title>Characterization of the Clostridium difficile lineages that are prevalent in Hong Kong and China.</title>
        <authorList>
            <person name="Kwok J.S.-L."/>
            <person name="Lam W.-Y."/>
            <person name="Ip M."/>
            <person name="Chan T.-F."/>
            <person name="Hawkey P.M."/>
            <person name="Tsui S.K.-W."/>
        </authorList>
    </citation>
    <scope>NUCLEOTIDE SEQUENCE [LARGE SCALE GENOMIC DNA]</scope>
    <source>
        <strain evidence="4 5">300064</strain>
    </source>
</reference>
<evidence type="ECO:0000313" key="5">
    <source>
        <dbReference type="Proteomes" id="UP000238081"/>
    </source>
</evidence>
<dbReference type="RefSeq" id="WP_002580472.1">
    <property type="nucleotide sequence ID" value="NZ_BKBC01000048.1"/>
</dbReference>
<dbReference type="AlphaFoldDB" id="A0A2S7FCQ7"/>
<reference evidence="2 6" key="2">
    <citation type="submission" date="2019-07" db="EMBL/GenBank/DDBJ databases">
        <title>Whole genome shotgun sequence of Clostridium butyricum NBRC 3858.</title>
        <authorList>
            <person name="Hosoyama A."/>
            <person name="Uohara A."/>
            <person name="Ohji S."/>
            <person name="Ichikawa N."/>
        </authorList>
    </citation>
    <scope>NUCLEOTIDE SEQUENCE [LARGE SCALE GENOMIC DNA]</scope>
    <source>
        <strain evidence="2 6">NBRC 3858</strain>
    </source>
</reference>
<evidence type="ECO:0000313" key="2">
    <source>
        <dbReference type="EMBL" id="GEQ22428.1"/>
    </source>
</evidence>
<sequence length="109" mass="12799">MKLLKTEKEINEIIHTSNISVIYFTGRDCGACEAIKFKVEEILKRFPRVKSGEIDGEKHPDICAEFNVFSLPLLILYVDEKESIRIGRNIDLLSLERNIERYYNMIYEK</sequence>
<dbReference type="EMBL" id="LRDH01000096">
    <property type="protein sequence ID" value="PPV15799.1"/>
    <property type="molecule type" value="Genomic_DNA"/>
</dbReference>
<dbReference type="EMBL" id="WOFV02000006">
    <property type="protein sequence ID" value="NAS16967.1"/>
    <property type="molecule type" value="Genomic_DNA"/>
</dbReference>
<dbReference type="Proteomes" id="UP000474042">
    <property type="component" value="Unassembled WGS sequence"/>
</dbReference>
<evidence type="ECO:0000313" key="4">
    <source>
        <dbReference type="EMBL" id="PPV15799.1"/>
    </source>
</evidence>
<dbReference type="Proteomes" id="UP000321089">
    <property type="component" value="Unassembled WGS sequence"/>
</dbReference>
<dbReference type="Proteomes" id="UP000238081">
    <property type="component" value="Unassembled WGS sequence"/>
</dbReference>
<evidence type="ECO:0000313" key="7">
    <source>
        <dbReference type="Proteomes" id="UP000474042"/>
    </source>
</evidence>
<evidence type="ECO:0000313" key="3">
    <source>
        <dbReference type="EMBL" id="NAS16967.1"/>
    </source>
</evidence>
<dbReference type="InterPro" id="IPR013766">
    <property type="entry name" value="Thioredoxin_domain"/>
</dbReference>
<evidence type="ECO:0000259" key="1">
    <source>
        <dbReference type="Pfam" id="PF00085"/>
    </source>
</evidence>